<dbReference type="Gene3D" id="1.20.1610.10">
    <property type="entry name" value="alpha-1,2-mannosidases domains"/>
    <property type="match status" value="1"/>
</dbReference>
<dbReference type="SUPFAM" id="SSF48208">
    <property type="entry name" value="Six-hairpin glycosidases"/>
    <property type="match status" value="1"/>
</dbReference>
<keyword evidence="5" id="KW-1185">Reference proteome</keyword>
<evidence type="ECO:0000313" key="5">
    <source>
        <dbReference type="Proteomes" id="UP001251528"/>
    </source>
</evidence>
<dbReference type="InterPro" id="IPR005887">
    <property type="entry name" value="GH92_a_mannosidase_put"/>
</dbReference>
<evidence type="ECO:0000256" key="1">
    <source>
        <dbReference type="SAM" id="SignalP"/>
    </source>
</evidence>
<dbReference type="Gene3D" id="1.20.1050.60">
    <property type="entry name" value="alpha-1,2-mannosidase"/>
    <property type="match status" value="1"/>
</dbReference>
<evidence type="ECO:0000259" key="2">
    <source>
        <dbReference type="Pfam" id="PF07971"/>
    </source>
</evidence>
<dbReference type="PANTHER" id="PTHR12143">
    <property type="entry name" value="PEPTIDE N-GLYCANASE PNGASE -RELATED"/>
    <property type="match status" value="1"/>
</dbReference>
<organism evidence="4 5">
    <name type="scientific">Conoideocrella luteorostrata</name>
    <dbReference type="NCBI Taxonomy" id="1105319"/>
    <lineage>
        <taxon>Eukaryota</taxon>
        <taxon>Fungi</taxon>
        <taxon>Dikarya</taxon>
        <taxon>Ascomycota</taxon>
        <taxon>Pezizomycotina</taxon>
        <taxon>Sordariomycetes</taxon>
        <taxon>Hypocreomycetidae</taxon>
        <taxon>Hypocreales</taxon>
        <taxon>Clavicipitaceae</taxon>
        <taxon>Conoideocrella</taxon>
    </lineage>
</organism>
<dbReference type="Proteomes" id="UP001251528">
    <property type="component" value="Unassembled WGS sequence"/>
</dbReference>
<feature type="domain" description="Glycosyl hydrolase family 92" evidence="2">
    <location>
        <begin position="288"/>
        <end position="769"/>
    </location>
</feature>
<dbReference type="EMBL" id="JASWJB010000131">
    <property type="protein sequence ID" value="KAK2595481.1"/>
    <property type="molecule type" value="Genomic_DNA"/>
</dbReference>
<dbReference type="GO" id="GO:0006516">
    <property type="term" value="P:glycoprotein catabolic process"/>
    <property type="evidence" value="ECO:0007669"/>
    <property type="project" value="TreeGrafter"/>
</dbReference>
<dbReference type="GO" id="GO:0030246">
    <property type="term" value="F:carbohydrate binding"/>
    <property type="evidence" value="ECO:0007669"/>
    <property type="project" value="InterPro"/>
</dbReference>
<feature type="domain" description="Glycosyl hydrolase family 92 N-terminal" evidence="3">
    <location>
        <begin position="34"/>
        <end position="282"/>
    </location>
</feature>
<name>A0AAJ0FSM0_9HYPO</name>
<proteinExistence type="predicted"/>
<dbReference type="InterPro" id="IPR012939">
    <property type="entry name" value="Glyco_hydro_92"/>
</dbReference>
<dbReference type="FunFam" id="1.20.1610.10:FF:000002">
    <property type="entry name" value="Alpha-1,2-mannosidase family protein"/>
    <property type="match status" value="1"/>
</dbReference>
<keyword evidence="1" id="KW-0732">Signal</keyword>
<dbReference type="Pfam" id="PF07971">
    <property type="entry name" value="Glyco_hydro_92"/>
    <property type="match status" value="1"/>
</dbReference>
<sequence length="825" mass="90911">MLQLRALIWLSASLLGLASKGSAQDATAFDPLQYVDQLVGASNGGNVFPGATLPYGMAKAVADTNSGSNQGGFTLDGTPITGFSVLHDSGTGGSPSLGNFPLFPYNGCPGGDVNGCAFPKKTRAGFGKFANEDVHAKPGYFGITLQSGPQVEMTTAQHTALFKFTFKGGAAGDRPLILQDLSDLSDSRQDNGTVKVDPKTGRMTGNAVFVSSFSQGKYVPYFCTDFHGAELADSGIYADSRASTEVHDLKISRSINGYPLPGGAFVRFVDNKNPVYARVGLSFISSEQACANAEHEMPNFDFDQHVQDAQTAWREKLSPITVNAKGVDVSFLKNLYSGIYRTMVNPQNYTGENPVWHDGEPYFDSFYCIWDLFRSQFPFLTIIDPQAVAQMVRSLISTYEHDGWLPDCRMSFSRGYTQGGSNADNVLADVYIKGIKGGIDWDKGYEAVKKDAEVEPYDWCCRGRGGIDSWKRLGYVPVQDFDYKGFGTLTRTVSRTVEYAYNDFCISQMAKTLGEKDEQEKYIASSGNWHNLYKAGQTSLLPDGTNTGFTGFFQPRYLNKTWGFQDPLKCSNTDTKSVCSLQSSGPETFESSVWEYGFFVPHDQAQLISLYGGPESFVKRLNYLHDQNITYIGNEPAFLTVFQYHYAGRPAESARRSHFYIPKFFSPKPDGLPGNDDSGAMGSFLAFSMMGLFPNPGQDVYLITPPYFESVNIKHPLTGNTATIRNVNFDPTYKNIFIQNATLNGKPYTKNWIDHSFFTEGKELVLTLGGKESAWGTAVKDLPPSLSPYTGFNMTNNNNNHNNNRAVAPRGNGNYRSEFRYRGVG</sequence>
<feature type="chain" id="PRO_5042592444" description="Glycoside hydrolase family 92 protein" evidence="1">
    <location>
        <begin position="24"/>
        <end position="825"/>
    </location>
</feature>
<dbReference type="InterPro" id="IPR008928">
    <property type="entry name" value="6-hairpin_glycosidase_sf"/>
</dbReference>
<evidence type="ECO:0000313" key="4">
    <source>
        <dbReference type="EMBL" id="KAK2595481.1"/>
    </source>
</evidence>
<accession>A0AAJ0FSM0</accession>
<dbReference type="InterPro" id="IPR050883">
    <property type="entry name" value="PNGase"/>
</dbReference>
<comment type="caution">
    <text evidence="4">The sequence shown here is derived from an EMBL/GenBank/DDBJ whole genome shotgun (WGS) entry which is preliminary data.</text>
</comment>
<dbReference type="InterPro" id="IPR041371">
    <property type="entry name" value="GH92_N"/>
</dbReference>
<dbReference type="GO" id="GO:0000224">
    <property type="term" value="F:peptide-N4-(N-acetyl-beta-glucosaminyl)asparagine amidase activity"/>
    <property type="evidence" value="ECO:0007669"/>
    <property type="project" value="TreeGrafter"/>
</dbReference>
<dbReference type="GO" id="GO:0005829">
    <property type="term" value="C:cytosol"/>
    <property type="evidence" value="ECO:0007669"/>
    <property type="project" value="TreeGrafter"/>
</dbReference>
<dbReference type="GO" id="GO:0005634">
    <property type="term" value="C:nucleus"/>
    <property type="evidence" value="ECO:0007669"/>
    <property type="project" value="TreeGrafter"/>
</dbReference>
<gene>
    <name evidence="4" type="ORF">QQS21_006821</name>
</gene>
<dbReference type="FunFam" id="2.70.98.10:FF:000010">
    <property type="entry name" value="Alpha-1,2-mannosidase family protein"/>
    <property type="match status" value="1"/>
</dbReference>
<protein>
    <recommendedName>
        <fullName evidence="6">Glycoside hydrolase family 92 protein</fullName>
    </recommendedName>
</protein>
<evidence type="ECO:0000259" key="3">
    <source>
        <dbReference type="Pfam" id="PF17678"/>
    </source>
</evidence>
<feature type="signal peptide" evidence="1">
    <location>
        <begin position="1"/>
        <end position="23"/>
    </location>
</feature>
<dbReference type="FunFam" id="1.20.1050.60:FF:000002">
    <property type="entry name" value="Glycosyl hydrolase family 92"/>
    <property type="match status" value="1"/>
</dbReference>
<evidence type="ECO:0008006" key="6">
    <source>
        <dbReference type="Google" id="ProtNLM"/>
    </source>
</evidence>
<reference evidence="4" key="1">
    <citation type="submission" date="2023-06" db="EMBL/GenBank/DDBJ databases">
        <title>Conoideocrella luteorostrata (Hypocreales: Clavicipitaceae), a potential biocontrol fungus for elongate hemlock scale in United States Christmas tree production areas.</title>
        <authorList>
            <person name="Barrett H."/>
            <person name="Lovett B."/>
            <person name="Macias A.M."/>
            <person name="Stajich J.E."/>
            <person name="Kasson M.T."/>
        </authorList>
    </citation>
    <scope>NUCLEOTIDE SEQUENCE</scope>
    <source>
        <strain evidence="4">ARSEF 14590</strain>
    </source>
</reference>
<dbReference type="Gene3D" id="3.30.2080.10">
    <property type="entry name" value="GH92 mannosidase domain"/>
    <property type="match status" value="1"/>
</dbReference>
<dbReference type="Gene3D" id="2.70.98.10">
    <property type="match status" value="1"/>
</dbReference>
<dbReference type="InterPro" id="IPR014718">
    <property type="entry name" value="GH-type_carb-bd"/>
</dbReference>
<dbReference type="Pfam" id="PF17678">
    <property type="entry name" value="Glyco_hydro_92N"/>
    <property type="match status" value="1"/>
</dbReference>
<dbReference type="AlphaFoldDB" id="A0AAJ0FSM0"/>
<dbReference type="GO" id="GO:0005975">
    <property type="term" value="P:carbohydrate metabolic process"/>
    <property type="evidence" value="ECO:0007669"/>
    <property type="project" value="InterPro"/>
</dbReference>
<dbReference type="FunFam" id="3.30.2080.10:FF:000001">
    <property type="entry name" value="Alpha-1,2-mannosidase subfamily"/>
    <property type="match status" value="1"/>
</dbReference>
<dbReference type="NCBIfam" id="TIGR01180">
    <property type="entry name" value="aman2_put"/>
    <property type="match status" value="1"/>
</dbReference>
<dbReference type="PANTHER" id="PTHR12143:SF25">
    <property type="entry name" value="FAMILY PROTEIN, PUTATIVE (AFU_ORTHOLOGUE AFUA_1G10790)-RELATED"/>
    <property type="match status" value="1"/>
</dbReference>